<dbReference type="PANTHER" id="PTHR46401">
    <property type="entry name" value="GLYCOSYLTRANSFERASE WBBK-RELATED"/>
    <property type="match status" value="1"/>
</dbReference>
<dbReference type="PANTHER" id="PTHR46401:SF2">
    <property type="entry name" value="GLYCOSYLTRANSFERASE WBBK-RELATED"/>
    <property type="match status" value="1"/>
</dbReference>
<keyword evidence="5" id="KW-1185">Reference proteome</keyword>
<name>A0A4Y6PTT2_PERCE</name>
<dbReference type="Gene3D" id="3.40.50.2000">
    <property type="entry name" value="Glycogen Phosphorylase B"/>
    <property type="match status" value="2"/>
</dbReference>
<evidence type="ECO:0000259" key="2">
    <source>
        <dbReference type="Pfam" id="PF00534"/>
    </source>
</evidence>
<dbReference type="InterPro" id="IPR028098">
    <property type="entry name" value="Glyco_trans_4-like_N"/>
</dbReference>
<dbReference type="RefSeq" id="WP_141198188.1">
    <property type="nucleotide sequence ID" value="NZ_CP041186.1"/>
</dbReference>
<proteinExistence type="predicted"/>
<dbReference type="Pfam" id="PF00534">
    <property type="entry name" value="Glycos_transf_1"/>
    <property type="match status" value="1"/>
</dbReference>
<feature type="domain" description="Glycosyltransferase subfamily 4-like N-terminal" evidence="3">
    <location>
        <begin position="15"/>
        <end position="171"/>
    </location>
</feature>
<evidence type="ECO:0000259" key="3">
    <source>
        <dbReference type="Pfam" id="PF13439"/>
    </source>
</evidence>
<dbReference type="GO" id="GO:0016757">
    <property type="term" value="F:glycosyltransferase activity"/>
    <property type="evidence" value="ECO:0007669"/>
    <property type="project" value="InterPro"/>
</dbReference>
<feature type="domain" description="Glycosyl transferase family 1" evidence="2">
    <location>
        <begin position="188"/>
        <end position="341"/>
    </location>
</feature>
<dbReference type="AlphaFoldDB" id="A0A4Y6PTT2"/>
<dbReference type="Proteomes" id="UP000315995">
    <property type="component" value="Chromosome"/>
</dbReference>
<dbReference type="EMBL" id="CP041186">
    <property type="protein sequence ID" value="QDG51708.1"/>
    <property type="molecule type" value="Genomic_DNA"/>
</dbReference>
<dbReference type="InterPro" id="IPR001296">
    <property type="entry name" value="Glyco_trans_1"/>
</dbReference>
<dbReference type="CDD" id="cd03809">
    <property type="entry name" value="GT4_MtfB-like"/>
    <property type="match status" value="1"/>
</dbReference>
<gene>
    <name evidence="4" type="ORF">FIV42_13410</name>
</gene>
<dbReference type="Pfam" id="PF13439">
    <property type="entry name" value="Glyco_transf_4"/>
    <property type="match status" value="1"/>
</dbReference>
<sequence length="368" mass="41493">MDVYFSHHIFDRQTYGGISRYCTELHRGLRRAGMQSRIAAGLHINAYLDEVDEVWGARVSKRAGTNTARLQFNRCTDSLLRALLPETAIYHVTFHDRVVLPKRARLAFTVHDLIRERVAGPEAFAQPLSTRKRSLAELADVVFTVSHCTKRDLVELFDIPADKIFVTHLGTSFSRFTDVRPDDALAPYVLYVGARQGAADYKNFAQMVRALSSSRVGQEANLVCFGGGEFTSEQVDLLDRCGLRERTHLMKGDDRCLARLFAGARCLVYPSLYEGFGLPPLEAMTMGCPVVCSERSSIPEVVGSAAVFFDPEDVESMSSAIEQVYFDNQLRTTLSRRGRERSRQFQWSTTVKKTLDGYHYALQRKTAR</sequence>
<dbReference type="OrthoDB" id="9767517at2"/>
<evidence type="ECO:0000313" key="4">
    <source>
        <dbReference type="EMBL" id="QDG51708.1"/>
    </source>
</evidence>
<accession>A0A4Y6PTT2</accession>
<dbReference type="GO" id="GO:0009103">
    <property type="term" value="P:lipopolysaccharide biosynthetic process"/>
    <property type="evidence" value="ECO:0007669"/>
    <property type="project" value="TreeGrafter"/>
</dbReference>
<dbReference type="SUPFAM" id="SSF53756">
    <property type="entry name" value="UDP-Glycosyltransferase/glycogen phosphorylase"/>
    <property type="match status" value="1"/>
</dbReference>
<accession>A0A5B8YB50</accession>
<reference evidence="4 5" key="1">
    <citation type="submission" date="2019-06" db="EMBL/GenBank/DDBJ databases">
        <title>Persicimonas caeni gen. nov., sp. nov., a predatory bacterium isolated from solar saltern.</title>
        <authorList>
            <person name="Wang S."/>
        </authorList>
    </citation>
    <scope>NUCLEOTIDE SEQUENCE [LARGE SCALE GENOMIC DNA]</scope>
    <source>
        <strain evidence="4 5">YN101</strain>
    </source>
</reference>
<evidence type="ECO:0000313" key="5">
    <source>
        <dbReference type="Proteomes" id="UP000315995"/>
    </source>
</evidence>
<protein>
    <submittedName>
        <fullName evidence="4">Glycosyltransferase family 4 protein</fullName>
    </submittedName>
</protein>
<evidence type="ECO:0000256" key="1">
    <source>
        <dbReference type="ARBA" id="ARBA00022679"/>
    </source>
</evidence>
<keyword evidence="1 4" id="KW-0808">Transferase</keyword>
<organism evidence="4 5">
    <name type="scientific">Persicimonas caeni</name>
    <dbReference type="NCBI Taxonomy" id="2292766"/>
    <lineage>
        <taxon>Bacteria</taxon>
        <taxon>Deltaproteobacteria</taxon>
        <taxon>Bradymonadales</taxon>
        <taxon>Bradymonadaceae</taxon>
        <taxon>Persicimonas</taxon>
    </lineage>
</organism>